<protein>
    <submittedName>
        <fullName evidence="2">DNA polymerase-3 subunit epsilon</fullName>
    </submittedName>
</protein>
<evidence type="ECO:0000313" key="3">
    <source>
        <dbReference type="Proteomes" id="UP000190637"/>
    </source>
</evidence>
<organism evidence="2 3">
    <name type="scientific">Marinactinospora thermotolerans DSM 45154</name>
    <dbReference type="NCBI Taxonomy" id="1122192"/>
    <lineage>
        <taxon>Bacteria</taxon>
        <taxon>Bacillati</taxon>
        <taxon>Actinomycetota</taxon>
        <taxon>Actinomycetes</taxon>
        <taxon>Streptosporangiales</taxon>
        <taxon>Nocardiopsidaceae</taxon>
        <taxon>Marinactinospora</taxon>
    </lineage>
</organism>
<gene>
    <name evidence="2" type="ORF">SAMN02745673_02607</name>
</gene>
<feature type="region of interest" description="Disordered" evidence="1">
    <location>
        <begin position="1"/>
        <end position="28"/>
    </location>
</feature>
<dbReference type="OrthoDB" id="190275at2"/>
<evidence type="ECO:0000256" key="1">
    <source>
        <dbReference type="SAM" id="MobiDB-lite"/>
    </source>
</evidence>
<dbReference type="EMBL" id="FUWS01000006">
    <property type="protein sequence ID" value="SKA12269.1"/>
    <property type="molecule type" value="Genomic_DNA"/>
</dbReference>
<evidence type="ECO:0000313" key="2">
    <source>
        <dbReference type="EMBL" id="SKA12269.1"/>
    </source>
</evidence>
<keyword evidence="3" id="KW-1185">Reference proteome</keyword>
<dbReference type="Proteomes" id="UP000190637">
    <property type="component" value="Unassembled WGS sequence"/>
</dbReference>
<sequence>MLPELLANAPQPLFRQGPSPVRLPEPPRQGFVAPRVLGIRKGTDGWLSDLVACPPRTQTPPPPRPEALRDYRSLLELALSDGKVVGEEARNLAVLATRAGLTQLTAQQVHEDTLALARRRAEADGVVTSAEFKELRAAAENPGATHPIQDLQEAATAHRPQNRRLKGWRLPPVGEAPGMQELLDYALANGATVAENLTKTVRLVVAGTDGSDPGWARRAPPTSPS</sequence>
<dbReference type="AlphaFoldDB" id="A0A1T4R8K9"/>
<name>A0A1T4R8K9_9ACTN</name>
<proteinExistence type="predicted"/>
<dbReference type="RefSeq" id="WP_078761908.1">
    <property type="nucleotide sequence ID" value="NZ_FUWS01000006.1"/>
</dbReference>
<dbReference type="STRING" id="1122192.SAMN02745673_02607"/>
<reference evidence="2 3" key="1">
    <citation type="submission" date="2017-02" db="EMBL/GenBank/DDBJ databases">
        <authorList>
            <person name="Peterson S.W."/>
        </authorList>
    </citation>
    <scope>NUCLEOTIDE SEQUENCE [LARGE SCALE GENOMIC DNA]</scope>
    <source>
        <strain evidence="2 3">DSM 45154</strain>
    </source>
</reference>
<accession>A0A1T4R8K9</accession>